<keyword evidence="4" id="KW-1185">Reference proteome</keyword>
<evidence type="ECO:0000313" key="4">
    <source>
        <dbReference type="Proteomes" id="UP000439994"/>
    </source>
</evidence>
<dbReference type="PANTHER" id="PTHR31131:SF6">
    <property type="entry name" value="CASTOR ACT DOMAIN-CONTAINING PROTEIN"/>
    <property type="match status" value="1"/>
</dbReference>
<dbReference type="InterPro" id="IPR045865">
    <property type="entry name" value="ACT-like_dom_sf"/>
</dbReference>
<reference evidence="3 4" key="1">
    <citation type="submission" date="2019-11" db="EMBL/GenBank/DDBJ databases">
        <title>P. haliotis isolates from Z. marina roots.</title>
        <authorList>
            <person name="Cohen M."/>
            <person name="Jospin G."/>
            <person name="Eisen J.A."/>
            <person name="Coil D.A."/>
        </authorList>
    </citation>
    <scope>NUCLEOTIDE SEQUENCE [LARGE SCALE GENOMIC DNA]</scope>
    <source>
        <strain evidence="3 4">UCD-MCMsp1aY</strain>
    </source>
</reference>
<organism evidence="3 4">
    <name type="scientific">Psychrosphaera haliotis</name>
    <dbReference type="NCBI Taxonomy" id="555083"/>
    <lineage>
        <taxon>Bacteria</taxon>
        <taxon>Pseudomonadati</taxon>
        <taxon>Pseudomonadota</taxon>
        <taxon>Gammaproteobacteria</taxon>
        <taxon>Alteromonadales</taxon>
        <taxon>Pseudoalteromonadaceae</taxon>
        <taxon>Psychrosphaera</taxon>
    </lineage>
</organism>
<evidence type="ECO:0000259" key="1">
    <source>
        <dbReference type="Pfam" id="PF13840"/>
    </source>
</evidence>
<gene>
    <name evidence="3" type="ORF">GNP35_00210</name>
</gene>
<dbReference type="Proteomes" id="UP000439994">
    <property type="component" value="Unassembled WGS sequence"/>
</dbReference>
<dbReference type="AlphaFoldDB" id="A0A6N8F366"/>
<feature type="domain" description="A9CJY8-like N-terminal" evidence="2">
    <location>
        <begin position="17"/>
        <end position="50"/>
    </location>
</feature>
<dbReference type="InterPro" id="IPR051719">
    <property type="entry name" value="CASTOR_mTORC1"/>
</dbReference>
<dbReference type="PIRSF" id="PIRSF008459">
    <property type="entry name" value="UCP008459"/>
    <property type="match status" value="1"/>
</dbReference>
<accession>A0A6N8F366</accession>
<dbReference type="InterPro" id="IPR027795">
    <property type="entry name" value="CASTOR_ACT_dom"/>
</dbReference>
<evidence type="ECO:0000259" key="2">
    <source>
        <dbReference type="Pfam" id="PF21631"/>
    </source>
</evidence>
<dbReference type="EMBL" id="WOCD01000001">
    <property type="protein sequence ID" value="MUH71055.1"/>
    <property type="molecule type" value="Genomic_DNA"/>
</dbReference>
<protein>
    <submittedName>
        <fullName evidence="3">ACT domain-containing protein</fullName>
    </submittedName>
</protein>
<dbReference type="PANTHER" id="PTHR31131">
    <property type="entry name" value="CHROMOSOME 1, WHOLE GENOME SHOTGUN SEQUENCE"/>
    <property type="match status" value="1"/>
</dbReference>
<proteinExistence type="predicted"/>
<comment type="caution">
    <text evidence="3">The sequence shown here is derived from an EMBL/GenBank/DDBJ whole genome shotgun (WGS) entry which is preliminary data.</text>
</comment>
<dbReference type="Pfam" id="PF21631">
    <property type="entry name" value="A9CJY8-like_N"/>
    <property type="match status" value="1"/>
</dbReference>
<dbReference type="OrthoDB" id="5615858at2"/>
<evidence type="ECO:0000313" key="3">
    <source>
        <dbReference type="EMBL" id="MUH71055.1"/>
    </source>
</evidence>
<dbReference type="RefSeq" id="WP_155693448.1">
    <property type="nucleotide sequence ID" value="NZ_WOCD01000001.1"/>
</dbReference>
<dbReference type="Pfam" id="PF13840">
    <property type="entry name" value="ACT_7"/>
    <property type="match status" value="1"/>
</dbReference>
<name>A0A6N8F366_9GAMM</name>
<dbReference type="InterPro" id="IPR049447">
    <property type="entry name" value="A9CJY8-like_N"/>
</dbReference>
<feature type="domain" description="CASTOR ACT" evidence="1">
    <location>
        <begin position="57"/>
        <end position="120"/>
    </location>
</feature>
<sequence>MPKQTLQLLDAQLTIHSLPPEQSIPSQVLDSELFFIGKTADEVSIVCLSEIDVDSEEAEPGWQALEVLGPLGFSLTGILSNISGVLANANISIFAVSTFETDYIMVKALHINEAIKALRKNGYKVLTD</sequence>
<dbReference type="InterPro" id="IPR016540">
    <property type="entry name" value="UCP008459"/>
</dbReference>
<dbReference type="Gene3D" id="3.30.2130.10">
    <property type="entry name" value="VC0802-like"/>
    <property type="match status" value="1"/>
</dbReference>
<dbReference type="SUPFAM" id="SSF55021">
    <property type="entry name" value="ACT-like"/>
    <property type="match status" value="2"/>
</dbReference>